<evidence type="ECO:0000256" key="1">
    <source>
        <dbReference type="ARBA" id="ARBA00002664"/>
    </source>
</evidence>
<keyword evidence="8" id="KW-0539">Nucleus</keyword>
<keyword evidence="8 13" id="KW-0808">Transferase</keyword>
<evidence type="ECO:0000256" key="4">
    <source>
        <dbReference type="ARBA" id="ARBA00022603"/>
    </source>
</evidence>
<dbReference type="GO" id="GO:0004483">
    <property type="term" value="F:methyltransferase cap1 activity"/>
    <property type="evidence" value="ECO:0007669"/>
    <property type="project" value="UniProtKB-UniRule"/>
</dbReference>
<dbReference type="SUPFAM" id="SSF53335">
    <property type="entry name" value="S-adenosyl-L-methionine-dependent methyltransferases"/>
    <property type="match status" value="1"/>
</dbReference>
<evidence type="ECO:0000259" key="12">
    <source>
        <dbReference type="PROSITE" id="PS51613"/>
    </source>
</evidence>
<dbReference type="InterPro" id="IPR025816">
    <property type="entry name" value="RrmJ-type_MeTrfase"/>
</dbReference>
<dbReference type="Gene3D" id="3.40.50.12760">
    <property type="match status" value="1"/>
</dbReference>
<dbReference type="InterPro" id="IPR001202">
    <property type="entry name" value="WW_dom"/>
</dbReference>
<dbReference type="FunFam" id="3.40.50.12760:FF:000004">
    <property type="entry name" value="FtsJ-like methyltransferase"/>
    <property type="match status" value="1"/>
</dbReference>
<dbReference type="GO" id="GO:0003676">
    <property type="term" value="F:nucleic acid binding"/>
    <property type="evidence" value="ECO:0007669"/>
    <property type="project" value="UniProtKB-UniRule"/>
</dbReference>
<sequence>AMSAFKPKMLSDTSEDDTDNDHESPKKTQSFRPAQAPRKPGFSMPKLCGDGEEEEEEDEEEEDGSNTDDWDGGSGNDDAGKAKKAPPSSSEDEDGESANSDDSGGRKNTWRGKYKSPETANSRKRKSAPHESPKAKFQRFSHNSSKEDDDDAESGSGISIGGKYKSPETTNSRKRKSASHESPKAKFQRFSHDSSKEDDDDAESGSGISVSGHYSNVSKKLMASMGYKAGTGLGKDNQGIRDIIPTSKQRGRRGLGLSMEGLEPSADVTWDFEEEEVDAQEPLEWIPECEEEPPNIKALREWVTEGTKKLTIDDETCFCDEDVLKEVINCKSVFDRLEPEEMRRARTRSNPFETIRGGIFLNRAAMKMANMDAAFDFMFTSPKDENGDSVLSTEDLLYFADICAGPGGFSEYVLWRKGWQAKGFGFTLKGANDFKLEDFFAGSPDTFEPYYGVGELAGDGDIFVPENIRAFSRFVKASTDNQGVHFVMADGGFSVEGQENIQEILSKRLYLCQFYMALSVLRTGGHFVCKLFDIFTVFSVGLVYLMYRAFRHVCIFKPNTSRPANSERYIVCKWRRPDTKDIEDYMYELCCRFQQISSVTRPDDILEVVPLEVINDDDTFAKYIRDSNNKLGRTQVTHLRKIKAFAQNSDLYEERQSSLRKECLQHWKVPDQARSEPKRQSPEVKLKELTKNELSYFDKRPDELKPKFLEGIKSIYDYRCVVCGEWKPNLQDNKFFFLSVGRKHVYQWTGIPTDQWKKTSENLELPADTLFYGEMVQEFAGEGRQQKRFNTIHIIDALVLGKVSVKDMHYEQRMKWVQKFVKALSKPSRSDLTPLRAKEVFKLQDVESLFDRITLKLEKGAARNMRLSCTVPQEVRDREEKHFSATGVLFYRTTKEPWHEEFSLSSQRTYFFNTMTKKSDYNMPQRGCAASFKDCFTSAVLWPWIPGLRILPPKSPNDCPNDGRVHRMTLVNFVKKRLAK</sequence>
<reference evidence="13" key="1">
    <citation type="journal article" date="2017" name="Front. Cell. Infect. Microbiol.">
        <title>The Distinct Transcriptional Response of the Midgut of Amblyomma sculptum and Amblyomma aureolatum Ticks to Rickettsia rickettsii Correlates to Their Differences in Susceptibility to Infection.</title>
        <authorList>
            <person name="Martins L.A."/>
            <person name="Galletti M.F.B.M."/>
            <person name="Ribeiro J.M."/>
            <person name="Fujita A."/>
            <person name="Costa F.B."/>
            <person name="Labruna M.B."/>
            <person name="Daffre S."/>
            <person name="Fogaca A.C."/>
        </authorList>
    </citation>
    <scope>NUCLEOTIDE SEQUENCE</scope>
</reference>
<organism evidence="13">
    <name type="scientific">Amblyomma aureolatum</name>
    <dbReference type="NCBI Taxonomy" id="187763"/>
    <lineage>
        <taxon>Eukaryota</taxon>
        <taxon>Metazoa</taxon>
        <taxon>Ecdysozoa</taxon>
        <taxon>Arthropoda</taxon>
        <taxon>Chelicerata</taxon>
        <taxon>Arachnida</taxon>
        <taxon>Acari</taxon>
        <taxon>Parasitiformes</taxon>
        <taxon>Ixodida</taxon>
        <taxon>Ixodoidea</taxon>
        <taxon>Ixodidae</taxon>
        <taxon>Amblyomminae</taxon>
        <taxon>Amblyomma</taxon>
    </lineage>
</organism>
<dbReference type="PROSITE" id="PS50020">
    <property type="entry name" value="WW_DOMAIN_2"/>
    <property type="match status" value="1"/>
</dbReference>
<proteinExistence type="evidence at transcript level"/>
<evidence type="ECO:0000313" key="13">
    <source>
        <dbReference type="EMBL" id="JAT97956.1"/>
    </source>
</evidence>
<dbReference type="PANTHER" id="PTHR16121">
    <property type="entry name" value="CAP-SPECIFIC MRNA (NUCLEOSIDE-2'-O-)-METHYLTRANSFERASE 1-RELATED"/>
    <property type="match status" value="1"/>
</dbReference>
<evidence type="ECO:0000256" key="5">
    <source>
        <dbReference type="ARBA" id="ARBA00022664"/>
    </source>
</evidence>
<dbReference type="EMBL" id="GFAC01001232">
    <property type="protein sequence ID" value="JAT97956.1"/>
    <property type="molecule type" value="mRNA"/>
</dbReference>
<dbReference type="GO" id="GO:0005737">
    <property type="term" value="C:cytoplasm"/>
    <property type="evidence" value="ECO:0007669"/>
    <property type="project" value="TreeGrafter"/>
</dbReference>
<dbReference type="PROSITE" id="PS50174">
    <property type="entry name" value="G_PATCH"/>
    <property type="match status" value="1"/>
</dbReference>
<dbReference type="InterPro" id="IPR000467">
    <property type="entry name" value="G_patch_dom"/>
</dbReference>
<keyword evidence="5 8" id="KW-0507">mRNA processing</keyword>
<comment type="catalytic activity">
    <reaction evidence="7 8">
        <text>a 5'-end (N(7)-methyl 5'-triphosphoguanosine)-ribonucleoside in mRNA + S-adenosyl-L-methionine = a 5'-end (N(7)-methyl 5'-triphosphoguanosine)-(2'-O-methyl-ribonucleoside) in mRNA + S-adenosyl-L-homocysteine + H(+)</text>
        <dbReference type="Rhea" id="RHEA:67020"/>
        <dbReference type="Rhea" id="RHEA-COMP:17167"/>
        <dbReference type="Rhea" id="RHEA-COMP:17168"/>
        <dbReference type="ChEBI" id="CHEBI:15378"/>
        <dbReference type="ChEBI" id="CHEBI:57856"/>
        <dbReference type="ChEBI" id="CHEBI:59789"/>
        <dbReference type="ChEBI" id="CHEBI:156461"/>
        <dbReference type="ChEBI" id="CHEBI:167609"/>
        <dbReference type="EC" id="2.1.1.57"/>
    </reaction>
</comment>
<dbReference type="GO" id="GO:0005634">
    <property type="term" value="C:nucleus"/>
    <property type="evidence" value="ECO:0007669"/>
    <property type="project" value="UniProtKB-SubCell"/>
</dbReference>
<evidence type="ECO:0000259" key="10">
    <source>
        <dbReference type="PROSITE" id="PS50020"/>
    </source>
</evidence>
<dbReference type="GO" id="GO:0016556">
    <property type="term" value="P:mRNA modification"/>
    <property type="evidence" value="ECO:0007669"/>
    <property type="project" value="UniProtKB-UniRule"/>
</dbReference>
<evidence type="ECO:0000256" key="7">
    <source>
        <dbReference type="ARBA" id="ARBA00049042"/>
    </source>
</evidence>
<accession>A0A1E1XFU5</accession>
<keyword evidence="6 8" id="KW-0949">S-adenosyl-L-methionine</keyword>
<dbReference type="InterPro" id="IPR002877">
    <property type="entry name" value="RNA_MeTrfase_FtsJ_dom"/>
</dbReference>
<evidence type="ECO:0000259" key="11">
    <source>
        <dbReference type="PROSITE" id="PS50174"/>
    </source>
</evidence>
<dbReference type="SMART" id="SM00443">
    <property type="entry name" value="G_patch"/>
    <property type="match status" value="1"/>
</dbReference>
<evidence type="ECO:0000256" key="8">
    <source>
        <dbReference type="RuleBase" id="RU368012"/>
    </source>
</evidence>
<dbReference type="AlphaFoldDB" id="A0A1E1XFU5"/>
<evidence type="ECO:0000256" key="3">
    <source>
        <dbReference type="ARBA" id="ARBA00021136"/>
    </source>
</evidence>
<dbReference type="InterPro" id="IPR050851">
    <property type="entry name" value="mRNA_Cap_2O-Ribose_MeTrfase"/>
</dbReference>
<keyword evidence="8" id="KW-0506">mRNA capping</keyword>
<dbReference type="InterPro" id="IPR029063">
    <property type="entry name" value="SAM-dependent_MTases_sf"/>
</dbReference>
<comment type="subcellular location">
    <subcellularLocation>
        <location evidence="8">Nucleus</location>
    </subcellularLocation>
</comment>
<evidence type="ECO:0000256" key="6">
    <source>
        <dbReference type="ARBA" id="ARBA00022691"/>
    </source>
</evidence>
<dbReference type="Pfam" id="PF01585">
    <property type="entry name" value="G-patch"/>
    <property type="match status" value="1"/>
</dbReference>
<dbReference type="Gene3D" id="3.30.470.30">
    <property type="entry name" value="DNA ligase/mRNA capping enzyme"/>
    <property type="match status" value="1"/>
</dbReference>
<dbReference type="GO" id="GO:0006370">
    <property type="term" value="P:7-methylguanosine mRNA capping"/>
    <property type="evidence" value="ECO:0007669"/>
    <property type="project" value="UniProtKB-UniRule"/>
</dbReference>
<name>A0A1E1XFU5_9ACAR</name>
<feature type="region of interest" description="Disordered" evidence="9">
    <location>
        <begin position="1"/>
        <end position="210"/>
    </location>
</feature>
<evidence type="ECO:0000256" key="2">
    <source>
        <dbReference type="ARBA" id="ARBA00011923"/>
    </source>
</evidence>
<dbReference type="PROSITE" id="PS51613">
    <property type="entry name" value="SAM_MT_RRMJ"/>
    <property type="match status" value="1"/>
</dbReference>
<dbReference type="GO" id="GO:0032259">
    <property type="term" value="P:methylation"/>
    <property type="evidence" value="ECO:0007669"/>
    <property type="project" value="UniProtKB-KW"/>
</dbReference>
<feature type="non-terminal residue" evidence="13">
    <location>
        <position position="1"/>
    </location>
</feature>
<protein>
    <recommendedName>
        <fullName evidence="3 8">Cap-specific mRNA (nucleoside-2'-O-)-methyltransferase 1</fullName>
        <ecNumber evidence="2 8">2.1.1.57</ecNumber>
    </recommendedName>
    <alternativeName>
        <fullName evidence="8">Cap1 2'O-ribose methyltransferase 1</fullName>
    </alternativeName>
</protein>
<feature type="domain" description="RrmJ-type SAM-dependent 2'-O-MTase" evidence="12">
    <location>
        <begin position="359"/>
        <end position="576"/>
    </location>
</feature>
<feature type="domain" description="G-patch" evidence="11">
    <location>
        <begin position="214"/>
        <end position="260"/>
    </location>
</feature>
<comment type="function">
    <text evidence="8">S-adenosyl-L-methionine-dependent methyltransferase that mediates RNA cap1 2'-O-ribose methylation to the 5'-cap structure of RNAs. Methylates the ribose of the first nucleotide of a m(7)GpppG-capped mRNA to produce m(7)GpppNmp (cap1).</text>
</comment>
<feature type="compositionally biased region" description="Basic and acidic residues" evidence="9">
    <location>
        <begin position="178"/>
        <end position="195"/>
    </location>
</feature>
<evidence type="ECO:0000256" key="9">
    <source>
        <dbReference type="SAM" id="MobiDB-lite"/>
    </source>
</evidence>
<feature type="compositionally biased region" description="Acidic residues" evidence="9">
    <location>
        <begin position="50"/>
        <end position="71"/>
    </location>
</feature>
<comment type="function">
    <text evidence="1">S-adenosyl-L-methionine-dependent methyltransferase that mediates mRNA cap1 2'-O-ribose methylation to the 5'-cap structure of mRNAs. Methylates the ribose of the first nucleotide of a m(7)GpppG-capped mRNA and small nuclear RNA (snRNA) to produce m(7)GpppRm (cap1). Displays a preference for cap0 transcripts. Cap1 modification is linked to higher levels of translation. May be involved in the interferon response pathway.</text>
</comment>
<dbReference type="PANTHER" id="PTHR16121:SF0">
    <property type="entry name" value="CAP-SPECIFIC MRNA (NUCLEOSIDE-2'-O-)-METHYLTRANSFERASE 1"/>
    <property type="match status" value="1"/>
</dbReference>
<dbReference type="EC" id="2.1.1.57" evidence="2 8"/>
<dbReference type="Pfam" id="PF01728">
    <property type="entry name" value="FtsJ"/>
    <property type="match status" value="1"/>
</dbReference>
<keyword evidence="4 8" id="KW-0489">Methyltransferase</keyword>
<feature type="compositionally biased region" description="Low complexity" evidence="9">
    <location>
        <begin position="154"/>
        <end position="163"/>
    </location>
</feature>
<feature type="domain" description="WW" evidence="10">
    <location>
        <begin position="892"/>
        <end position="926"/>
    </location>
</feature>